<gene>
    <name evidence="10" type="ORF">ABS361_13225</name>
</gene>
<dbReference type="PANTHER" id="PTHR13604">
    <property type="entry name" value="DC12-RELATED"/>
    <property type="match status" value="1"/>
</dbReference>
<keyword evidence="7" id="KW-0456">Lyase</keyword>
<name>A0AAU7X4T7_9HYPH</name>
<proteinExistence type="inferred from homology"/>
<organism evidence="10">
    <name type="scientific">Methyloraptor flagellatus</name>
    <dbReference type="NCBI Taxonomy" id="3162530"/>
    <lineage>
        <taxon>Bacteria</taxon>
        <taxon>Pseudomonadati</taxon>
        <taxon>Pseudomonadota</taxon>
        <taxon>Alphaproteobacteria</taxon>
        <taxon>Hyphomicrobiales</taxon>
        <taxon>Ancalomicrobiaceae</taxon>
        <taxon>Methyloraptor</taxon>
    </lineage>
</organism>
<dbReference type="EMBL" id="CP158568">
    <property type="protein sequence ID" value="XBY43064.1"/>
    <property type="molecule type" value="Genomic_DNA"/>
</dbReference>
<dbReference type="InterPro" id="IPR036590">
    <property type="entry name" value="SRAP-like"/>
</dbReference>
<dbReference type="Gene3D" id="3.90.1680.10">
    <property type="entry name" value="SOS response associated peptidase-like"/>
    <property type="match status" value="1"/>
</dbReference>
<dbReference type="EC" id="3.4.-.-" evidence="8"/>
<evidence type="ECO:0000313" key="10">
    <source>
        <dbReference type="EMBL" id="XBY43064.1"/>
    </source>
</evidence>
<evidence type="ECO:0000256" key="2">
    <source>
        <dbReference type="ARBA" id="ARBA00022670"/>
    </source>
</evidence>
<dbReference type="RefSeq" id="WP_407048166.1">
    <property type="nucleotide sequence ID" value="NZ_CP158568.1"/>
</dbReference>
<keyword evidence="5" id="KW-0190">Covalent protein-DNA linkage</keyword>
<evidence type="ECO:0000256" key="8">
    <source>
        <dbReference type="RuleBase" id="RU364100"/>
    </source>
</evidence>
<protein>
    <recommendedName>
        <fullName evidence="8">Abasic site processing protein</fullName>
        <ecNumber evidence="8">3.4.-.-</ecNumber>
    </recommendedName>
</protein>
<dbReference type="GO" id="GO:0006508">
    <property type="term" value="P:proteolysis"/>
    <property type="evidence" value="ECO:0007669"/>
    <property type="project" value="UniProtKB-KW"/>
</dbReference>
<dbReference type="GO" id="GO:0106300">
    <property type="term" value="P:protein-DNA covalent cross-linking repair"/>
    <property type="evidence" value="ECO:0007669"/>
    <property type="project" value="InterPro"/>
</dbReference>
<keyword evidence="3" id="KW-0227">DNA damage</keyword>
<evidence type="ECO:0000256" key="5">
    <source>
        <dbReference type="ARBA" id="ARBA00023124"/>
    </source>
</evidence>
<reference evidence="10" key="1">
    <citation type="submission" date="2024-06" db="EMBL/GenBank/DDBJ databases">
        <title>Methylostella associata gen. nov., sp. nov., a novel Ancalomicrobiaceae-affiliated facultatively methylotrophic bacteria that feed on methanotrophs of the genus Methylococcus.</title>
        <authorList>
            <person name="Saltykova V."/>
            <person name="Danilova O.V."/>
            <person name="Oshkin I.Y."/>
            <person name="Belova S.E."/>
            <person name="Pimenov N.V."/>
            <person name="Dedysh S.N."/>
        </authorList>
    </citation>
    <scope>NUCLEOTIDE SEQUENCE</scope>
    <source>
        <strain evidence="10">S20</strain>
    </source>
</reference>
<dbReference type="InterPro" id="IPR003738">
    <property type="entry name" value="SRAP"/>
</dbReference>
<dbReference type="KEGG" id="mflg:ABS361_13225"/>
<evidence type="ECO:0000256" key="6">
    <source>
        <dbReference type="ARBA" id="ARBA00023125"/>
    </source>
</evidence>
<evidence type="ECO:0000256" key="4">
    <source>
        <dbReference type="ARBA" id="ARBA00022801"/>
    </source>
</evidence>
<feature type="region of interest" description="Disordered" evidence="9">
    <location>
        <begin position="211"/>
        <end position="257"/>
    </location>
</feature>
<accession>A0AAU7X4T7</accession>
<evidence type="ECO:0000256" key="1">
    <source>
        <dbReference type="ARBA" id="ARBA00008136"/>
    </source>
</evidence>
<sequence length="257" mass="28454">MCGRYALTAEPEAIRRTFGYVDHPNFPARYNIAPTQPIGLVIRAEGQRRFLLVRWGFIPGWAKDPRDFSLLINARAETAAEKPAFRAAMRHRRALVPASGFYEWRKTPDGGKQPYWIRPRDGAPVAFAGLWETWASADGSEIDTGAILTVPANRTLSPIHDRMPAVVHSSEFERWLDTVATDARAATAMLRPAAEDFFEAVPVSTRVNAVRNDDEGLQAPLSEPLAMATDADTKPPSRPAAKTRKREGGDDGQQSLF</sequence>
<keyword evidence="4 8" id="KW-0378">Hydrolase</keyword>
<keyword evidence="6" id="KW-0238">DNA-binding</keyword>
<dbReference type="GO" id="GO:0008233">
    <property type="term" value="F:peptidase activity"/>
    <property type="evidence" value="ECO:0007669"/>
    <property type="project" value="UniProtKB-KW"/>
</dbReference>
<dbReference type="SUPFAM" id="SSF143081">
    <property type="entry name" value="BB1717-like"/>
    <property type="match status" value="1"/>
</dbReference>
<evidence type="ECO:0000256" key="9">
    <source>
        <dbReference type="SAM" id="MobiDB-lite"/>
    </source>
</evidence>
<evidence type="ECO:0000256" key="3">
    <source>
        <dbReference type="ARBA" id="ARBA00022763"/>
    </source>
</evidence>
<dbReference type="GO" id="GO:0003697">
    <property type="term" value="F:single-stranded DNA binding"/>
    <property type="evidence" value="ECO:0007669"/>
    <property type="project" value="InterPro"/>
</dbReference>
<dbReference type="AlphaFoldDB" id="A0AAU7X4T7"/>
<dbReference type="GO" id="GO:0016829">
    <property type="term" value="F:lyase activity"/>
    <property type="evidence" value="ECO:0007669"/>
    <property type="project" value="UniProtKB-KW"/>
</dbReference>
<evidence type="ECO:0000256" key="7">
    <source>
        <dbReference type="ARBA" id="ARBA00023239"/>
    </source>
</evidence>
<dbReference type="Pfam" id="PF02586">
    <property type="entry name" value="SRAP"/>
    <property type="match status" value="1"/>
</dbReference>
<comment type="similarity">
    <text evidence="1 8">Belongs to the SOS response-associated peptidase family.</text>
</comment>
<dbReference type="PANTHER" id="PTHR13604:SF0">
    <property type="entry name" value="ABASIC SITE PROCESSING PROTEIN HMCES"/>
    <property type="match status" value="1"/>
</dbReference>
<keyword evidence="2 8" id="KW-0645">Protease</keyword>